<dbReference type="EMBL" id="JBHUGH010000013">
    <property type="protein sequence ID" value="MFD1913824.1"/>
    <property type="molecule type" value="Genomic_DNA"/>
</dbReference>
<protein>
    <submittedName>
        <fullName evidence="1">Uncharacterized protein</fullName>
    </submittedName>
</protein>
<sequence>MAKLGAETIRAPRSQAPALQPAWQPLPWESAFGSELPFFFQASEGLVMSLIDRKNLAALRPVNLLGNVDRIAAL</sequence>
<keyword evidence="2" id="KW-1185">Reference proteome</keyword>
<accession>A0ABW4S8N8</accession>
<dbReference type="Proteomes" id="UP001597353">
    <property type="component" value="Unassembled WGS sequence"/>
</dbReference>
<evidence type="ECO:0000313" key="1">
    <source>
        <dbReference type="EMBL" id="MFD1913824.1"/>
    </source>
</evidence>
<organism evidence="1 2">
    <name type="scientific">Halodurantibacterium flavum</name>
    <dbReference type="NCBI Taxonomy" id="1382802"/>
    <lineage>
        <taxon>Bacteria</taxon>
        <taxon>Pseudomonadati</taxon>
        <taxon>Pseudomonadota</taxon>
        <taxon>Alphaproteobacteria</taxon>
        <taxon>Rhodobacterales</taxon>
        <taxon>Paracoccaceae</taxon>
        <taxon>Halodurantibacterium</taxon>
    </lineage>
</organism>
<gene>
    <name evidence="1" type="ORF">ACFSGJ_16540</name>
</gene>
<evidence type="ECO:0000313" key="2">
    <source>
        <dbReference type="Proteomes" id="UP001597353"/>
    </source>
</evidence>
<proteinExistence type="predicted"/>
<dbReference type="RefSeq" id="WP_390264338.1">
    <property type="nucleotide sequence ID" value="NZ_JBHUGH010000013.1"/>
</dbReference>
<reference evidence="2" key="1">
    <citation type="journal article" date="2019" name="Int. J. Syst. Evol. Microbiol.">
        <title>The Global Catalogue of Microorganisms (GCM) 10K type strain sequencing project: providing services to taxonomists for standard genome sequencing and annotation.</title>
        <authorList>
            <consortium name="The Broad Institute Genomics Platform"/>
            <consortium name="The Broad Institute Genome Sequencing Center for Infectious Disease"/>
            <person name="Wu L."/>
            <person name="Ma J."/>
        </authorList>
    </citation>
    <scope>NUCLEOTIDE SEQUENCE [LARGE SCALE GENOMIC DNA]</scope>
    <source>
        <strain evidence="2">CGMCC 4.7242</strain>
    </source>
</reference>
<name>A0ABW4S8N8_9RHOB</name>
<comment type="caution">
    <text evidence="1">The sequence shown here is derived from an EMBL/GenBank/DDBJ whole genome shotgun (WGS) entry which is preliminary data.</text>
</comment>